<evidence type="ECO:0008006" key="3">
    <source>
        <dbReference type="Google" id="ProtNLM"/>
    </source>
</evidence>
<gene>
    <name evidence="1" type="ORF">MPSI1_001939</name>
</gene>
<evidence type="ECO:0000313" key="1">
    <source>
        <dbReference type="EMBL" id="WFD43278.1"/>
    </source>
</evidence>
<sequence>MNLSYVDPATNRFVMQVDYMNDAVPLNGNQSDLGRRSVRIHSNNLYGDGVYILKASFMPQGCGTWPAFWSDAPSNWPSGGEIDIIEGVNGEGANIASLHTAQACHVPNVTQLQQGQQRESNCSYQPGCSTRFDNIASYGLGFNGNGGGYFALVRDTTVGGHGIGVWFWPMNLNASSIPTEVVAATKQAPTVVNLDDAMQKWGKPQAFFGSDTGDASNGTNCPMHQIFQNHELVFDTT</sequence>
<dbReference type="Proteomes" id="UP001214628">
    <property type="component" value="Chromosome 2"/>
</dbReference>
<evidence type="ECO:0000313" key="2">
    <source>
        <dbReference type="Proteomes" id="UP001214628"/>
    </source>
</evidence>
<reference evidence="1" key="1">
    <citation type="submission" date="2023-02" db="EMBL/GenBank/DDBJ databases">
        <title>Mating type loci evolution in Malassezia.</title>
        <authorList>
            <person name="Coelho M.A."/>
        </authorList>
    </citation>
    <scope>NUCLEOTIDE SEQUENCE</scope>
    <source>
        <strain evidence="1">CBS 14136</strain>
    </source>
</reference>
<keyword evidence="2" id="KW-1185">Reference proteome</keyword>
<dbReference type="InterPro" id="IPR050546">
    <property type="entry name" value="Glycosyl_Hydrlase_16"/>
</dbReference>
<organism evidence="1 2">
    <name type="scientific">Malassezia psittaci</name>
    <dbReference type="NCBI Taxonomy" id="1821823"/>
    <lineage>
        <taxon>Eukaryota</taxon>
        <taxon>Fungi</taxon>
        <taxon>Dikarya</taxon>
        <taxon>Basidiomycota</taxon>
        <taxon>Ustilaginomycotina</taxon>
        <taxon>Malasseziomycetes</taxon>
        <taxon>Malasseziales</taxon>
        <taxon>Malasseziaceae</taxon>
        <taxon>Malassezia</taxon>
    </lineage>
</organism>
<dbReference type="PANTHER" id="PTHR10963">
    <property type="entry name" value="GLYCOSYL HYDROLASE-RELATED"/>
    <property type="match status" value="1"/>
</dbReference>
<dbReference type="Pfam" id="PF26113">
    <property type="entry name" value="GH16_XgeA"/>
    <property type="match status" value="1"/>
</dbReference>
<accession>A0AAF0F5N8</accession>
<dbReference type="Gene3D" id="2.60.120.200">
    <property type="match status" value="1"/>
</dbReference>
<dbReference type="SUPFAM" id="SSF49899">
    <property type="entry name" value="Concanavalin A-like lectins/glucanases"/>
    <property type="match status" value="1"/>
</dbReference>
<dbReference type="PANTHER" id="PTHR10963:SF24">
    <property type="entry name" value="GLYCOSIDASE C21B10.07-RELATED"/>
    <property type="match status" value="1"/>
</dbReference>
<dbReference type="InterPro" id="IPR013320">
    <property type="entry name" value="ConA-like_dom_sf"/>
</dbReference>
<dbReference type="GO" id="GO:0009251">
    <property type="term" value="P:glucan catabolic process"/>
    <property type="evidence" value="ECO:0007669"/>
    <property type="project" value="TreeGrafter"/>
</dbReference>
<dbReference type="AlphaFoldDB" id="A0AAF0F5N8"/>
<protein>
    <recommendedName>
        <fullName evidence="3">GH16 domain-containing protein</fullName>
    </recommendedName>
</protein>
<name>A0AAF0F5N8_9BASI</name>
<proteinExistence type="predicted"/>
<dbReference type="EMBL" id="CP118376">
    <property type="protein sequence ID" value="WFD43278.1"/>
    <property type="molecule type" value="Genomic_DNA"/>
</dbReference>